<dbReference type="GO" id="GO:0005794">
    <property type="term" value="C:Golgi apparatus"/>
    <property type="evidence" value="ECO:0007669"/>
    <property type="project" value="UniProtKB-SubCell"/>
</dbReference>
<comment type="subcellular location">
    <subcellularLocation>
        <location evidence="6">Endoplasmic reticulum</location>
    </subcellularLocation>
    <subcellularLocation>
        <location evidence="6">Golgi apparatus</location>
        <location evidence="6">cis-Golgi network</location>
    </subcellularLocation>
</comment>
<dbReference type="InterPro" id="IPR011012">
    <property type="entry name" value="Longin-like_dom_sf"/>
</dbReference>
<evidence type="ECO:0000256" key="5">
    <source>
        <dbReference type="ARBA" id="ARBA00038167"/>
    </source>
</evidence>
<reference evidence="7 8" key="1">
    <citation type="journal article" date="2010" name="Cell">
        <title>The genome of Naegleria gruberi illuminates early eukaryotic versatility.</title>
        <authorList>
            <person name="Fritz-Laylin L.K."/>
            <person name="Prochnik S.E."/>
            <person name="Ginger M.L."/>
            <person name="Dacks J.B."/>
            <person name="Carpenter M.L."/>
            <person name="Field M.C."/>
            <person name="Kuo A."/>
            <person name="Paredez A."/>
            <person name="Chapman J."/>
            <person name="Pham J."/>
            <person name="Shu S."/>
            <person name="Neupane R."/>
            <person name="Cipriano M."/>
            <person name="Mancuso J."/>
            <person name="Tu H."/>
            <person name="Salamov A."/>
            <person name="Lindquist E."/>
            <person name="Shapiro H."/>
            <person name="Lucas S."/>
            <person name="Grigoriev I.V."/>
            <person name="Cande W.Z."/>
            <person name="Fulton C."/>
            <person name="Rokhsar D.S."/>
            <person name="Dawson S.C."/>
        </authorList>
    </citation>
    <scope>NUCLEOTIDE SEQUENCE [LARGE SCALE GENOMIC DNA]</scope>
    <source>
        <strain evidence="7 8">NEG-M</strain>
    </source>
</reference>
<keyword evidence="2 6" id="KW-0256">Endoplasmic reticulum</keyword>
<dbReference type="AlphaFoldDB" id="D2V4M9"/>
<dbReference type="eggNOG" id="KOG3368">
    <property type="taxonomic scope" value="Eukaryota"/>
</dbReference>
<dbReference type="STRING" id="5762.D2V4M9"/>
<proteinExistence type="inferred from homology"/>
<keyword evidence="1 6" id="KW-0813">Transport</keyword>
<dbReference type="GeneID" id="8848773"/>
<dbReference type="EMBL" id="GG738852">
    <property type="protein sequence ID" value="EFC47959.1"/>
    <property type="molecule type" value="Genomic_DNA"/>
</dbReference>
<evidence type="ECO:0000256" key="3">
    <source>
        <dbReference type="ARBA" id="ARBA00022892"/>
    </source>
</evidence>
<evidence type="ECO:0000256" key="2">
    <source>
        <dbReference type="ARBA" id="ARBA00022824"/>
    </source>
</evidence>
<dbReference type="GO" id="GO:0005783">
    <property type="term" value="C:endoplasmic reticulum"/>
    <property type="evidence" value="ECO:0007669"/>
    <property type="project" value="UniProtKB-SubCell"/>
</dbReference>
<gene>
    <name evidence="7" type="ORF">NAEGRDRAFT_31091</name>
</gene>
<dbReference type="InterPro" id="IPR007233">
    <property type="entry name" value="TRAPPC"/>
</dbReference>
<dbReference type="PANTHER" id="PTHR23249:SF16">
    <property type="entry name" value="TRAFFICKING PROTEIN PARTICLE COMPLEX SUBUNIT 1"/>
    <property type="match status" value="1"/>
</dbReference>
<evidence type="ECO:0000256" key="4">
    <source>
        <dbReference type="ARBA" id="ARBA00023034"/>
    </source>
</evidence>
<dbReference type="GO" id="GO:0030008">
    <property type="term" value="C:TRAPP complex"/>
    <property type="evidence" value="ECO:0007669"/>
    <property type="project" value="UniProtKB-UniRule"/>
</dbReference>
<keyword evidence="3 6" id="KW-0931">ER-Golgi transport</keyword>
<protein>
    <recommendedName>
        <fullName evidence="6">Trafficking protein particle complex subunit</fullName>
    </recommendedName>
</protein>
<dbReference type="SMART" id="SM01399">
    <property type="entry name" value="Sybindin"/>
    <property type="match status" value="1"/>
</dbReference>
<comment type="similarity">
    <text evidence="5">Belongs to the TRAPP small subunits family. BET5 subfamily.</text>
</comment>
<dbReference type="Gene3D" id="3.30.450.70">
    <property type="match status" value="1"/>
</dbReference>
<evidence type="ECO:0000256" key="1">
    <source>
        <dbReference type="ARBA" id="ARBA00022448"/>
    </source>
</evidence>
<dbReference type="VEuPathDB" id="AmoebaDB:NAEGRDRAFT_31091"/>
<dbReference type="CDD" id="cd14855">
    <property type="entry name" value="TRAPPC1_MUM2"/>
    <property type="match status" value="1"/>
</dbReference>
<dbReference type="Pfam" id="PF04099">
    <property type="entry name" value="Sybindin"/>
    <property type="match status" value="1"/>
</dbReference>
<evidence type="ECO:0000256" key="6">
    <source>
        <dbReference type="RuleBase" id="RU366065"/>
    </source>
</evidence>
<dbReference type="OMA" id="GKLMYGM"/>
<comment type="subunit">
    <text evidence="6">Part of the multisubunit transport protein particle (TRAPP) complex.</text>
</comment>
<keyword evidence="4 6" id="KW-0333">Golgi apparatus</keyword>
<dbReference type="GO" id="GO:0006888">
    <property type="term" value="P:endoplasmic reticulum to Golgi vesicle-mediated transport"/>
    <property type="evidence" value="ECO:0007669"/>
    <property type="project" value="UniProtKB-UniRule"/>
</dbReference>
<accession>D2V4M9</accession>
<evidence type="ECO:0000313" key="8">
    <source>
        <dbReference type="Proteomes" id="UP000006671"/>
    </source>
</evidence>
<keyword evidence="8" id="KW-1185">Reference proteome</keyword>
<dbReference type="Proteomes" id="UP000006671">
    <property type="component" value="Unassembled WGS sequence"/>
</dbReference>
<name>D2V4M9_NAEGR</name>
<dbReference type="SUPFAM" id="SSF64356">
    <property type="entry name" value="SNARE-like"/>
    <property type="match status" value="1"/>
</dbReference>
<organism evidence="8">
    <name type="scientific">Naegleria gruberi</name>
    <name type="common">Amoeba</name>
    <dbReference type="NCBI Taxonomy" id="5762"/>
    <lineage>
        <taxon>Eukaryota</taxon>
        <taxon>Discoba</taxon>
        <taxon>Heterolobosea</taxon>
        <taxon>Tetramitia</taxon>
        <taxon>Eutetramitia</taxon>
        <taxon>Vahlkampfiidae</taxon>
        <taxon>Naegleria</taxon>
    </lineage>
</organism>
<dbReference type="PANTHER" id="PTHR23249">
    <property type="entry name" value="TRAFFICKING PROTEIN PARTICLE COMPLEX SUBUNIT"/>
    <property type="match status" value="1"/>
</dbReference>
<dbReference type="KEGG" id="ngr:NAEGRDRAFT_31091"/>
<evidence type="ECO:0000313" key="7">
    <source>
        <dbReference type="EMBL" id="EFC47959.1"/>
    </source>
</evidence>
<dbReference type="OrthoDB" id="246406at2759"/>
<dbReference type="FunCoup" id="D2V4M9">
    <property type="interactions" value="143"/>
</dbReference>
<dbReference type="InParanoid" id="D2V4M9"/>
<sequence length="144" mass="17124">MLYSCCIFNRSGDYIFYREWNTSDKYKKQSESKLKSQMKLMYGFLFSMKRFAEGISPKPNSQFQSFKTNNYKLHFFESPTGLKFILMTDPNVGNIENILQEIYSKLYVELVVFNPVEKTQDLITNTLFVKHLDKYLSQLPWFSN</sequence>
<dbReference type="RefSeq" id="XP_002680703.1">
    <property type="nucleotide sequence ID" value="XM_002680657.1"/>
</dbReference>